<dbReference type="GeneID" id="98568780"/>
<feature type="domain" description="Phosphate acetyl/butaryl transferase" evidence="4">
    <location>
        <begin position="81"/>
        <end position="295"/>
    </location>
</feature>
<evidence type="ECO:0000256" key="2">
    <source>
        <dbReference type="ARBA" id="ARBA00022679"/>
    </source>
</evidence>
<evidence type="ECO:0000259" key="4">
    <source>
        <dbReference type="Pfam" id="PF01515"/>
    </source>
</evidence>
<organism evidence="5 6">
    <name type="scientific">Vagococcus salmoninarum</name>
    <dbReference type="NCBI Taxonomy" id="2739"/>
    <lineage>
        <taxon>Bacteria</taxon>
        <taxon>Bacillati</taxon>
        <taxon>Bacillota</taxon>
        <taxon>Bacilli</taxon>
        <taxon>Lactobacillales</taxon>
        <taxon>Enterococcaceae</taxon>
        <taxon>Vagococcus</taxon>
    </lineage>
</organism>
<dbReference type="SUPFAM" id="SSF53659">
    <property type="entry name" value="Isocitrate/Isopropylmalate dehydrogenase-like"/>
    <property type="match status" value="1"/>
</dbReference>
<gene>
    <name evidence="5" type="ORF">CBF35_10380</name>
</gene>
<evidence type="ECO:0000256" key="3">
    <source>
        <dbReference type="ARBA" id="ARBA00023315"/>
    </source>
</evidence>
<dbReference type="PIRSF" id="PIRSF000428">
    <property type="entry name" value="P_Ac_trans"/>
    <property type="match status" value="1"/>
</dbReference>
<dbReference type="InterPro" id="IPR050500">
    <property type="entry name" value="Phos_Acetyltrans/Butyryltrans"/>
</dbReference>
<name>A0A429ZL16_9ENTE</name>
<dbReference type="OrthoDB" id="9774179at2"/>
<dbReference type="GO" id="GO:0016746">
    <property type="term" value="F:acyltransferase activity"/>
    <property type="evidence" value="ECO:0007669"/>
    <property type="project" value="UniProtKB-KW"/>
</dbReference>
<evidence type="ECO:0000313" key="5">
    <source>
        <dbReference type="EMBL" id="RST94368.1"/>
    </source>
</evidence>
<dbReference type="AlphaFoldDB" id="A0A429ZL16"/>
<dbReference type="InterPro" id="IPR012147">
    <property type="entry name" value="P_Ac_Bu_trans"/>
</dbReference>
<keyword evidence="6" id="KW-1185">Reference proteome</keyword>
<sequence length="305" mass="33227">MVIKNFQELITYQNDSKIKKKIALVAAADEHSLQALFQQRIKRIVSPILIGDETQIRSLLKKLQLTDSEVEIIHAASDQEAASRGVALVKQGLADGLMKGQIQTRDFLKPIVSREHGIVADGLLNHMVLNEVPAYHKLLLTTDGGMIPEPSREEKIIITKQGIDLLKRLGYHKPKVALLAAVETVNSKIKSSVEAEDIKKYFQKNYSDLCQIDGPLSFDLAVSSKIAELKGYQSSVAGEADLLVGPDVTATNILGKSMIVFGKGKMAGVIYGGEVPIIMTSRASSSEEKYLSLLLASFLGKKAGD</sequence>
<dbReference type="Gene3D" id="3.40.718.10">
    <property type="entry name" value="Isopropylmalate Dehydrogenase"/>
    <property type="match status" value="1"/>
</dbReference>
<keyword evidence="3" id="KW-0012">Acyltransferase</keyword>
<comment type="similarity">
    <text evidence="1">Belongs to the phosphate acetyltransferase and butyryltransferase family.</text>
</comment>
<evidence type="ECO:0000256" key="1">
    <source>
        <dbReference type="ARBA" id="ARBA00005656"/>
    </source>
</evidence>
<accession>A0A429ZL16</accession>
<dbReference type="PANTHER" id="PTHR43356">
    <property type="entry name" value="PHOSPHATE ACETYLTRANSFERASE"/>
    <property type="match status" value="1"/>
</dbReference>
<dbReference type="RefSeq" id="WP_126780851.1">
    <property type="nucleotide sequence ID" value="NZ_NGJU01000015.1"/>
</dbReference>
<evidence type="ECO:0000313" key="6">
    <source>
        <dbReference type="Proteomes" id="UP000287239"/>
    </source>
</evidence>
<dbReference type="EMBL" id="NGJU01000015">
    <property type="protein sequence ID" value="RST94368.1"/>
    <property type="molecule type" value="Genomic_DNA"/>
</dbReference>
<protein>
    <recommendedName>
        <fullName evidence="4">Phosphate acetyl/butaryl transferase domain-containing protein</fullName>
    </recommendedName>
</protein>
<dbReference type="Proteomes" id="UP000287239">
    <property type="component" value="Unassembled WGS sequence"/>
</dbReference>
<comment type="caution">
    <text evidence="5">The sequence shown here is derived from an EMBL/GenBank/DDBJ whole genome shotgun (WGS) entry which is preliminary data.</text>
</comment>
<dbReference type="InterPro" id="IPR002505">
    <property type="entry name" value="PTA_PTB"/>
</dbReference>
<dbReference type="Pfam" id="PF01515">
    <property type="entry name" value="PTA_PTB"/>
    <property type="match status" value="1"/>
</dbReference>
<reference evidence="5 6" key="1">
    <citation type="submission" date="2017-05" db="EMBL/GenBank/DDBJ databases">
        <title>Vagococcus spp. assemblies.</title>
        <authorList>
            <person name="Gulvik C.A."/>
        </authorList>
    </citation>
    <scope>NUCLEOTIDE SEQUENCE [LARGE SCALE GENOMIC DNA]</scope>
    <source>
        <strain evidence="5 6">NCFB 2777</strain>
    </source>
</reference>
<keyword evidence="2" id="KW-0808">Transferase</keyword>
<proteinExistence type="inferred from homology"/>
<dbReference type="PANTHER" id="PTHR43356:SF2">
    <property type="entry name" value="PHOSPHATE ACETYLTRANSFERASE"/>
    <property type="match status" value="1"/>
</dbReference>